<dbReference type="PANTHER" id="PTHR34219">
    <property type="entry name" value="IRON-REGULATED INNER MEMBRANE PROTEIN-RELATED"/>
    <property type="match status" value="1"/>
</dbReference>
<dbReference type="Proteomes" id="UP000234845">
    <property type="component" value="Unassembled WGS sequence"/>
</dbReference>
<dbReference type="AlphaFoldDB" id="A0A2N5Y1B9"/>
<feature type="transmembrane region" description="Helical" evidence="2">
    <location>
        <begin position="373"/>
        <end position="394"/>
    </location>
</feature>
<comment type="caution">
    <text evidence="3">The sequence shown here is derived from an EMBL/GenBank/DDBJ whole genome shotgun (WGS) entry which is preliminary data.</text>
</comment>
<organism evidence="3 4">
    <name type="scientific">Kineobactrum sediminis</name>
    <dbReference type="NCBI Taxonomy" id="1905677"/>
    <lineage>
        <taxon>Bacteria</taxon>
        <taxon>Pseudomonadati</taxon>
        <taxon>Pseudomonadota</taxon>
        <taxon>Gammaproteobacteria</taxon>
        <taxon>Cellvibrionales</taxon>
        <taxon>Halieaceae</taxon>
        <taxon>Kineobactrum</taxon>
    </lineage>
</organism>
<keyword evidence="2" id="KW-0812">Transmembrane</keyword>
<keyword evidence="2" id="KW-1133">Transmembrane helix</keyword>
<reference evidence="4" key="1">
    <citation type="submission" date="2017-11" db="EMBL/GenBank/DDBJ databases">
        <title>The draft genome sequence of Chromatocurvus sp. F02.</title>
        <authorList>
            <person name="Du Z.-J."/>
            <person name="Chang Y.-Q."/>
        </authorList>
    </citation>
    <scope>NUCLEOTIDE SEQUENCE [LARGE SCALE GENOMIC DNA]</scope>
    <source>
        <strain evidence="4">F02</strain>
    </source>
</reference>
<dbReference type="Pfam" id="PF03929">
    <property type="entry name" value="PepSY_TM"/>
    <property type="match status" value="1"/>
</dbReference>
<keyword evidence="2" id="KW-0472">Membrane</keyword>
<evidence type="ECO:0000313" key="4">
    <source>
        <dbReference type="Proteomes" id="UP000234845"/>
    </source>
</evidence>
<name>A0A2N5Y1B9_9GAMM</name>
<feature type="transmembrane region" description="Helical" evidence="2">
    <location>
        <begin position="219"/>
        <end position="240"/>
    </location>
</feature>
<feature type="transmembrane region" description="Helical" evidence="2">
    <location>
        <begin position="12"/>
        <end position="32"/>
    </location>
</feature>
<accession>A0A2N5Y1B9</accession>
<dbReference type="OrthoDB" id="7238323at2"/>
<protein>
    <submittedName>
        <fullName evidence="3">Peptidase</fullName>
    </submittedName>
</protein>
<feature type="transmembrane region" description="Helical" evidence="2">
    <location>
        <begin position="156"/>
        <end position="180"/>
    </location>
</feature>
<dbReference type="PANTHER" id="PTHR34219:SF5">
    <property type="entry name" value="BLR4505 PROTEIN"/>
    <property type="match status" value="1"/>
</dbReference>
<evidence type="ECO:0000256" key="1">
    <source>
        <dbReference type="SAM" id="MobiDB-lite"/>
    </source>
</evidence>
<dbReference type="InterPro" id="IPR005625">
    <property type="entry name" value="PepSY-ass_TM"/>
</dbReference>
<gene>
    <name evidence="3" type="ORF">CWI75_10370</name>
</gene>
<evidence type="ECO:0000256" key="2">
    <source>
        <dbReference type="SAM" id="Phobius"/>
    </source>
</evidence>
<feature type="region of interest" description="Disordered" evidence="1">
    <location>
        <begin position="402"/>
        <end position="434"/>
    </location>
</feature>
<dbReference type="RefSeq" id="WP_101521435.1">
    <property type="nucleotide sequence ID" value="NZ_PKLZ01000008.1"/>
</dbReference>
<dbReference type="EMBL" id="PKLZ01000008">
    <property type="protein sequence ID" value="PLW82183.1"/>
    <property type="molecule type" value="Genomic_DNA"/>
</dbReference>
<evidence type="ECO:0000313" key="3">
    <source>
        <dbReference type="EMBL" id="PLW82183.1"/>
    </source>
</evidence>
<proteinExistence type="predicted"/>
<sequence length="434" mass="49159">MRTLMLKLHRYLGLTTALFLVITGLTGAVISWDHELDEWLNPHLFEARTPGVPQPTVSLAEQVEAKFPQVDVSYFELHDEPGHAQYFWVEPKVDPETGRLYEPGFNQVYVDPVSGDIQGTREWGAVWPITRETFMSFLYTLHFSLHIPEIGGIDHWGIWLLGIIALLWTFDNFIGFYLTLPRRKARDKRAGWFERWKPAWKINRAAGPNRFTFDLHRAVGLWIWMLLFVIAFTAFSLNLYREVFFPAMSLVSDVTPSPLDERTPSGHDNPIEPVLAFTDIARIAAAESRELGWSEPLGSLWYAREFGLYRAEFFTAADGHGTGGVGHKALYFDGIDGKYLGDFIPWQGTAADIFVQAQFPLHSGRILGLPGRILISVMGVIVAMLSITGVIIWWRKTSARERRRTQQQQPAGTGQREPASSAKRTGFRRPASGV</sequence>
<keyword evidence="4" id="KW-1185">Reference proteome</keyword>